<dbReference type="Gene3D" id="1.10.443.10">
    <property type="entry name" value="Intergrase catalytic core"/>
    <property type="match status" value="1"/>
</dbReference>
<dbReference type="GO" id="GO:0015074">
    <property type="term" value="P:DNA integration"/>
    <property type="evidence" value="ECO:0007669"/>
    <property type="project" value="InterPro"/>
</dbReference>
<sequence length="193" mass="22472">MYAGGKVMTVEPIRDKAQIRTLYNHLNQSHPKYAMIFKFGINTGLRISDIITLKVSDIYGSKKQFKDYLVLTEQKTGKLKKIKLNDTLRKALNIYIHKQNLELMDYLFPSQKGGYIGRIQTYRVLKHSALALGIENFGTHSLRKTWGYWTYKLSQYNIGLVMDIFNHSSQSVTLRYIGINQDQRDQLYDIVQL</sequence>
<feature type="domain" description="Tyr recombinase" evidence="2">
    <location>
        <begin position="9"/>
        <end position="189"/>
    </location>
</feature>
<evidence type="ECO:0000313" key="3">
    <source>
        <dbReference type="EMBL" id="EHL08662.1"/>
    </source>
</evidence>
<dbReference type="GO" id="GO:0006310">
    <property type="term" value="P:DNA recombination"/>
    <property type="evidence" value="ECO:0007669"/>
    <property type="project" value="UniProtKB-KW"/>
</dbReference>
<proteinExistence type="predicted"/>
<keyword evidence="1" id="KW-0233">DNA recombination</keyword>
<dbReference type="InterPro" id="IPR013762">
    <property type="entry name" value="Integrase-like_cat_sf"/>
</dbReference>
<dbReference type="GO" id="GO:0003677">
    <property type="term" value="F:DNA binding"/>
    <property type="evidence" value="ECO:0007669"/>
    <property type="project" value="InterPro"/>
</dbReference>
<reference evidence="3 4" key="1">
    <citation type="submission" date="2011-08" db="EMBL/GenBank/DDBJ databases">
        <authorList>
            <person name="Weinstock G."/>
            <person name="Sodergren E."/>
            <person name="Clifton S."/>
            <person name="Fulton L."/>
            <person name="Fulton B."/>
            <person name="Courtney L."/>
            <person name="Fronick C."/>
            <person name="Harrison M."/>
            <person name="Strong C."/>
            <person name="Farmer C."/>
            <person name="Delahaunty K."/>
            <person name="Markovic C."/>
            <person name="Hall O."/>
            <person name="Minx P."/>
            <person name="Tomlinson C."/>
            <person name="Mitreva M."/>
            <person name="Hou S."/>
            <person name="Chen J."/>
            <person name="Wollam A."/>
            <person name="Pepin K.H."/>
            <person name="Johnson M."/>
            <person name="Bhonagiri V."/>
            <person name="Zhang X."/>
            <person name="Suruliraj S."/>
            <person name="Warren W."/>
            <person name="Chinwalla A."/>
            <person name="Mardis E.R."/>
            <person name="Wilson R.K."/>
        </authorList>
    </citation>
    <scope>NUCLEOTIDE SEQUENCE [LARGE SCALE GENOMIC DNA]</scope>
    <source>
        <strain evidence="3 4">DP7</strain>
    </source>
</reference>
<name>G9XI69_DESHA</name>
<dbReference type="SUPFAM" id="SSF56349">
    <property type="entry name" value="DNA breaking-rejoining enzymes"/>
    <property type="match status" value="1"/>
</dbReference>
<dbReference type="PANTHER" id="PTHR30349:SF82">
    <property type="entry name" value="INTEGRASE_RECOMBINASE YOEC-RELATED"/>
    <property type="match status" value="1"/>
</dbReference>
<dbReference type="PANTHER" id="PTHR30349">
    <property type="entry name" value="PHAGE INTEGRASE-RELATED"/>
    <property type="match status" value="1"/>
</dbReference>
<dbReference type="InterPro" id="IPR050090">
    <property type="entry name" value="Tyrosine_recombinase_XerCD"/>
</dbReference>
<dbReference type="PROSITE" id="PS51898">
    <property type="entry name" value="TYR_RECOMBINASE"/>
    <property type="match status" value="1"/>
</dbReference>
<dbReference type="Pfam" id="PF00589">
    <property type="entry name" value="Phage_integrase"/>
    <property type="match status" value="1"/>
</dbReference>
<evidence type="ECO:0000256" key="1">
    <source>
        <dbReference type="ARBA" id="ARBA00023172"/>
    </source>
</evidence>
<accession>G9XI69</accession>
<dbReference type="EMBL" id="AFZX01000018">
    <property type="protein sequence ID" value="EHL08662.1"/>
    <property type="molecule type" value="Genomic_DNA"/>
</dbReference>
<dbReference type="Proteomes" id="UP000004416">
    <property type="component" value="Unassembled WGS sequence"/>
</dbReference>
<comment type="caution">
    <text evidence="3">The sequence shown here is derived from an EMBL/GenBank/DDBJ whole genome shotgun (WGS) entry which is preliminary data.</text>
</comment>
<dbReference type="InterPro" id="IPR002104">
    <property type="entry name" value="Integrase_catalytic"/>
</dbReference>
<protein>
    <submittedName>
        <fullName evidence="3">Site-specific recombinase, phage integrase family</fullName>
    </submittedName>
</protein>
<organism evidence="3 4">
    <name type="scientific">Desulfitobacterium hafniense DP7</name>
    <dbReference type="NCBI Taxonomy" id="537010"/>
    <lineage>
        <taxon>Bacteria</taxon>
        <taxon>Bacillati</taxon>
        <taxon>Bacillota</taxon>
        <taxon>Clostridia</taxon>
        <taxon>Eubacteriales</taxon>
        <taxon>Desulfitobacteriaceae</taxon>
        <taxon>Desulfitobacterium</taxon>
    </lineage>
</organism>
<dbReference type="AlphaFoldDB" id="G9XI69"/>
<dbReference type="InterPro" id="IPR011010">
    <property type="entry name" value="DNA_brk_join_enz"/>
</dbReference>
<dbReference type="HOGENOM" id="CLU_027562_33_1_9"/>
<gene>
    <name evidence="3" type="ORF">HMPREF0322_00645</name>
</gene>
<dbReference type="PATRIC" id="fig|537010.4.peg.598"/>
<evidence type="ECO:0000259" key="2">
    <source>
        <dbReference type="PROSITE" id="PS51898"/>
    </source>
</evidence>
<evidence type="ECO:0000313" key="4">
    <source>
        <dbReference type="Proteomes" id="UP000004416"/>
    </source>
</evidence>